<organism evidence="1">
    <name type="scientific">Pithovirus LCPAC102</name>
    <dbReference type="NCBI Taxonomy" id="2506587"/>
    <lineage>
        <taxon>Viruses</taxon>
        <taxon>Pithoviruses</taxon>
    </lineage>
</organism>
<evidence type="ECO:0000313" key="1">
    <source>
        <dbReference type="EMBL" id="QBK90295.1"/>
    </source>
</evidence>
<accession>A0A481Z443</accession>
<proteinExistence type="predicted"/>
<reference evidence="1" key="1">
    <citation type="journal article" date="2019" name="MBio">
        <title>Virus Genomes from Deep Sea Sediments Expand the Ocean Megavirome and Support Independent Origins of Viral Gigantism.</title>
        <authorList>
            <person name="Backstrom D."/>
            <person name="Yutin N."/>
            <person name="Jorgensen S.L."/>
            <person name="Dharamshi J."/>
            <person name="Homa F."/>
            <person name="Zaremba-Niedwiedzka K."/>
            <person name="Spang A."/>
            <person name="Wolf Y.I."/>
            <person name="Koonin E.V."/>
            <person name="Ettema T.J."/>
        </authorList>
    </citation>
    <scope>NUCLEOTIDE SEQUENCE</scope>
</reference>
<gene>
    <name evidence="1" type="ORF">LCPAC102_02080</name>
</gene>
<name>A0A481Z443_9VIRU</name>
<sequence>MNLPIYDPLLPSNILNLPVDVQREFLSKITEPSDIISLSKTSGYIRELLRSSVKVLDTLDDILYIHIDWMNYYPELKLVNDNIIFNINLSDYTPDEKNMLHIDIPTHLRKFNIRIYVDDVINYPSYDIQFIIKSILSKMIKVNELEGIIGLNDYTVRFIINFENGTKDIALIIDDGSYGILEDFTTPNRLFKYNINIDWITIFENIKIKIINKNDQDDMNYILNNPHISFLYKYTINYKYLNHIIYPIAIFNDFLTDIYNETGINYFTLFPTYDKYGYISKKMILLIIEKYINYKGLLNNDNYISNTELIKKYFNIKSNKFKLTKYVKRHIINRFNNNDKNKIISHIYLIDIYNMIYLDIIRYKTINID</sequence>
<evidence type="ECO:0008006" key="2">
    <source>
        <dbReference type="Google" id="ProtNLM"/>
    </source>
</evidence>
<protein>
    <recommendedName>
        <fullName evidence="2">F-box domain-containing protein</fullName>
    </recommendedName>
</protein>
<dbReference type="EMBL" id="MK500474">
    <property type="protein sequence ID" value="QBK90295.1"/>
    <property type="molecule type" value="Genomic_DNA"/>
</dbReference>